<keyword evidence="3" id="KW-1185">Reference proteome</keyword>
<feature type="domain" description="Hedgehog/Intein (Hint)" evidence="1">
    <location>
        <begin position="609"/>
        <end position="745"/>
    </location>
</feature>
<sequence length="946" mass="99070">MARVSMTYWNGSVSDDFYNAENWSGGAVPQGDTCQEANVSGTADQPGVAVANAPAYGQIHSLTIGDYGTLKITATGDQDSAGYVFSAESFQIFQTGQLIVDTASPVELGQFTEMSGTLTIRNNDGHVVLDGNRLSGNGSLNLINSTLGSEANPVNIDESMHVTMQGGSTLYAGFYADGASVTFDPASQNTIVLNGYESTINTAFSGVSENTHFAINGAHGVVPVKATFQAGSNDGYELVIDLSGGKTLTLSQISVADGFVPGAATIGRDAAGDYVITDTNAAATPANYAQSDIHAQLQNIVTGLVQAGGDPAQYSTNGYSNHNASAANHFTGAGTASQPAEWGDDKNWSLGNTPQEQVCEQGVLQGTASQPLYVVADQPDIRQFTSLSIYDNATLTVTAPAGQNSDSYVFATQGVEIRGNGALVIDTAARVELGGVTEIEGTLTIRNNDGNVVLDGSRLSGSGTLDLDHSTLGTPGTPGAPVRVDMSAVNLSNDSTLYAGFYATGNTVDFDGSHNTVVLTGYENSIGTAFNNVGPNTAFGINVTAGEKPVSAVYSANQDGGYTLTITLDNGKTLSLTNIHTADGFVPEHTSFSTDANGDWLIDTTGTETCFLEGTLIRTERGNVAVEALVVGDRLAVAGAGTDYRTVVWVGHRDVEVAAGRADAVYPVRIVRGAFAENVPSRDLLVTPEHCLYVDGGFVPVRMLVNGGSIFHDTTIASYRYFHVEAEVHSVIFAEDLPTESYLDTGNRRAFSSGGVVSIVSRGMSWADAAAPLVTDVAVVGDVHRRLVARAASLGLDCDAGVVTTDDPDLVATAENGAVLRRVRQQGGQVVFELPAGVTRVRLFSRADRPADAVGAFCDDRRMLGVLVGQVTLWDPRETRSIRSHLEDASLPGWHAIEHSAMRWTDGAAVLELGARSSGDAGVLSVQIVTAGPYRMQDVPAVARRA</sequence>
<reference evidence="2 3" key="1">
    <citation type="submission" date="2016-03" db="EMBL/GenBank/DDBJ databases">
        <title>Acetic acid bacteria sequencing.</title>
        <authorList>
            <person name="Brandt J."/>
            <person name="Jakob F."/>
            <person name="Vogel R.F."/>
        </authorList>
    </citation>
    <scope>NUCLEOTIDE SEQUENCE [LARGE SCALE GENOMIC DNA]</scope>
    <source>
        <strain evidence="2 3">NBRC 101099</strain>
    </source>
</reference>
<dbReference type="InterPro" id="IPR028992">
    <property type="entry name" value="Hedgehog/Intein_dom"/>
</dbReference>
<dbReference type="Gene3D" id="2.170.16.10">
    <property type="entry name" value="Hedgehog/Intein (Hint) domain"/>
    <property type="match status" value="1"/>
</dbReference>
<dbReference type="Proteomes" id="UP000188604">
    <property type="component" value="Chromosome"/>
</dbReference>
<organism evidence="2 3">
    <name type="scientific">Neoasaia chiangmaiensis</name>
    <dbReference type="NCBI Taxonomy" id="320497"/>
    <lineage>
        <taxon>Bacteria</taxon>
        <taxon>Pseudomonadati</taxon>
        <taxon>Pseudomonadota</taxon>
        <taxon>Alphaproteobacteria</taxon>
        <taxon>Acetobacterales</taxon>
        <taxon>Acetobacteraceae</taxon>
        <taxon>Neoasaia</taxon>
    </lineage>
</organism>
<dbReference type="InterPro" id="IPR036844">
    <property type="entry name" value="Hint_dom_sf"/>
</dbReference>
<evidence type="ECO:0000313" key="3">
    <source>
        <dbReference type="Proteomes" id="UP000188604"/>
    </source>
</evidence>
<dbReference type="SUPFAM" id="SSF51294">
    <property type="entry name" value="Hedgehog/intein (Hint) domain"/>
    <property type="match status" value="1"/>
</dbReference>
<evidence type="ECO:0000313" key="2">
    <source>
        <dbReference type="EMBL" id="AQS87933.1"/>
    </source>
</evidence>
<dbReference type="EMBL" id="CP014691">
    <property type="protein sequence ID" value="AQS87933.1"/>
    <property type="molecule type" value="Genomic_DNA"/>
</dbReference>
<dbReference type="AlphaFoldDB" id="A0A1U9KQ65"/>
<dbReference type="OrthoDB" id="7284755at2"/>
<evidence type="ECO:0000259" key="1">
    <source>
        <dbReference type="Pfam" id="PF13403"/>
    </source>
</evidence>
<protein>
    <recommendedName>
        <fullName evidence="1">Hedgehog/Intein (Hint) domain-containing protein</fullName>
    </recommendedName>
</protein>
<dbReference type="STRING" id="320497.A0U93_08255"/>
<gene>
    <name evidence="2" type="ORF">A0U93_08255</name>
</gene>
<accession>A0A1U9KQ65</accession>
<dbReference type="KEGG" id="nch:A0U93_08255"/>
<proteinExistence type="predicted"/>
<name>A0A1U9KQ65_9PROT</name>
<dbReference type="Pfam" id="PF13403">
    <property type="entry name" value="Hint_2"/>
    <property type="match status" value="1"/>
</dbReference>